<feature type="compositionally biased region" description="Polar residues" evidence="1">
    <location>
        <begin position="24"/>
        <end position="38"/>
    </location>
</feature>
<dbReference type="AlphaFoldDB" id="A0A453FXU2"/>
<reference evidence="3" key="1">
    <citation type="journal article" date="2014" name="Science">
        <title>Ancient hybridizations among the ancestral genomes of bread wheat.</title>
        <authorList>
            <consortium name="International Wheat Genome Sequencing Consortium,"/>
            <person name="Marcussen T."/>
            <person name="Sandve S.R."/>
            <person name="Heier L."/>
            <person name="Spannagl M."/>
            <person name="Pfeifer M."/>
            <person name="Jakobsen K.S."/>
            <person name="Wulff B.B."/>
            <person name="Steuernagel B."/>
            <person name="Mayer K.F."/>
            <person name="Olsen O.A."/>
        </authorList>
    </citation>
    <scope>NUCLEOTIDE SEQUENCE [LARGE SCALE GENOMIC DNA]</scope>
    <source>
        <strain evidence="3">cv. AL8/78</strain>
    </source>
</reference>
<sequence length="101" mass="11595">MTRRLPIYYSARLSTTRRDADTDTVPTPSSRLFSVSSPARQARSKSFLPPFSPPPELSLARHWDCTLHRVHPLPLSPLPRVWIRSPLIKNPGTSTHLMRRR</sequence>
<reference evidence="2" key="5">
    <citation type="journal article" date="2021" name="G3 (Bethesda)">
        <title>Aegilops tauschii genome assembly Aet v5.0 features greater sequence contiguity and improved annotation.</title>
        <authorList>
            <person name="Wang L."/>
            <person name="Zhu T."/>
            <person name="Rodriguez J.C."/>
            <person name="Deal K.R."/>
            <person name="Dubcovsky J."/>
            <person name="McGuire P.E."/>
            <person name="Lux T."/>
            <person name="Spannagl M."/>
            <person name="Mayer K.F.X."/>
            <person name="Baldrich P."/>
            <person name="Meyers B.C."/>
            <person name="Huo N."/>
            <person name="Gu Y.Q."/>
            <person name="Zhou H."/>
            <person name="Devos K.M."/>
            <person name="Bennetzen J.L."/>
            <person name="Unver T."/>
            <person name="Budak H."/>
            <person name="Gulick P.J."/>
            <person name="Galiba G."/>
            <person name="Kalapos B."/>
            <person name="Nelson D.R."/>
            <person name="Li P."/>
            <person name="You F.M."/>
            <person name="Luo M.C."/>
            <person name="Dvorak J."/>
        </authorList>
    </citation>
    <scope>NUCLEOTIDE SEQUENCE [LARGE SCALE GENOMIC DNA]</scope>
    <source>
        <strain evidence="2">cv. AL8/78</strain>
    </source>
</reference>
<reference evidence="2" key="4">
    <citation type="submission" date="2019-03" db="UniProtKB">
        <authorList>
            <consortium name="EnsemblPlants"/>
        </authorList>
    </citation>
    <scope>IDENTIFICATION</scope>
</reference>
<reference evidence="2" key="3">
    <citation type="journal article" date="2017" name="Nature">
        <title>Genome sequence of the progenitor of the wheat D genome Aegilops tauschii.</title>
        <authorList>
            <person name="Luo M.C."/>
            <person name="Gu Y.Q."/>
            <person name="Puiu D."/>
            <person name="Wang H."/>
            <person name="Twardziok S.O."/>
            <person name="Deal K.R."/>
            <person name="Huo N."/>
            <person name="Zhu T."/>
            <person name="Wang L."/>
            <person name="Wang Y."/>
            <person name="McGuire P.E."/>
            <person name="Liu S."/>
            <person name="Long H."/>
            <person name="Ramasamy R.K."/>
            <person name="Rodriguez J.C."/>
            <person name="Van S.L."/>
            <person name="Yuan L."/>
            <person name="Wang Z."/>
            <person name="Xia Z."/>
            <person name="Xiao L."/>
            <person name="Anderson O.D."/>
            <person name="Ouyang S."/>
            <person name="Liang Y."/>
            <person name="Zimin A.V."/>
            <person name="Pertea G."/>
            <person name="Qi P."/>
            <person name="Bennetzen J.L."/>
            <person name="Dai X."/>
            <person name="Dawson M.W."/>
            <person name="Muller H.G."/>
            <person name="Kugler K."/>
            <person name="Rivarola-Duarte L."/>
            <person name="Spannagl M."/>
            <person name="Mayer K.F.X."/>
            <person name="Lu F.H."/>
            <person name="Bevan M.W."/>
            <person name="Leroy P."/>
            <person name="Li P."/>
            <person name="You F.M."/>
            <person name="Sun Q."/>
            <person name="Liu Z."/>
            <person name="Lyons E."/>
            <person name="Wicker T."/>
            <person name="Salzberg S.L."/>
            <person name="Devos K.M."/>
            <person name="Dvorak J."/>
        </authorList>
    </citation>
    <scope>NUCLEOTIDE SEQUENCE [LARGE SCALE GENOMIC DNA]</scope>
    <source>
        <strain evidence="2">cv. AL8/78</strain>
    </source>
</reference>
<feature type="region of interest" description="Disordered" evidence="1">
    <location>
        <begin position="16"/>
        <end position="38"/>
    </location>
</feature>
<accession>A0A453FXU2</accession>
<evidence type="ECO:0000313" key="3">
    <source>
        <dbReference type="Proteomes" id="UP000015105"/>
    </source>
</evidence>
<dbReference type="Gramene" id="AET3Gv20820200.5">
    <property type="protein sequence ID" value="AET3Gv20820200.5"/>
    <property type="gene ID" value="AET3Gv20820200"/>
</dbReference>
<dbReference type="Proteomes" id="UP000015105">
    <property type="component" value="Chromosome 3D"/>
</dbReference>
<name>A0A453FXU2_AEGTS</name>
<organism evidence="2 3">
    <name type="scientific">Aegilops tauschii subsp. strangulata</name>
    <name type="common">Goatgrass</name>
    <dbReference type="NCBI Taxonomy" id="200361"/>
    <lineage>
        <taxon>Eukaryota</taxon>
        <taxon>Viridiplantae</taxon>
        <taxon>Streptophyta</taxon>
        <taxon>Embryophyta</taxon>
        <taxon>Tracheophyta</taxon>
        <taxon>Spermatophyta</taxon>
        <taxon>Magnoliopsida</taxon>
        <taxon>Liliopsida</taxon>
        <taxon>Poales</taxon>
        <taxon>Poaceae</taxon>
        <taxon>BOP clade</taxon>
        <taxon>Pooideae</taxon>
        <taxon>Triticodae</taxon>
        <taxon>Triticeae</taxon>
        <taxon>Triticinae</taxon>
        <taxon>Aegilops</taxon>
    </lineage>
</organism>
<reference evidence="3" key="2">
    <citation type="journal article" date="2017" name="Nat. Plants">
        <title>The Aegilops tauschii genome reveals multiple impacts of transposons.</title>
        <authorList>
            <person name="Zhao G."/>
            <person name="Zou C."/>
            <person name="Li K."/>
            <person name="Wang K."/>
            <person name="Li T."/>
            <person name="Gao L."/>
            <person name="Zhang X."/>
            <person name="Wang H."/>
            <person name="Yang Z."/>
            <person name="Liu X."/>
            <person name="Jiang W."/>
            <person name="Mao L."/>
            <person name="Kong X."/>
            <person name="Jiao Y."/>
            <person name="Jia J."/>
        </authorList>
    </citation>
    <scope>NUCLEOTIDE SEQUENCE [LARGE SCALE GENOMIC DNA]</scope>
    <source>
        <strain evidence="3">cv. AL8/78</strain>
    </source>
</reference>
<keyword evidence="3" id="KW-1185">Reference proteome</keyword>
<evidence type="ECO:0000313" key="2">
    <source>
        <dbReference type="EnsemblPlants" id="AET3Gv20820200.5"/>
    </source>
</evidence>
<proteinExistence type="predicted"/>
<evidence type="ECO:0000256" key="1">
    <source>
        <dbReference type="SAM" id="MobiDB-lite"/>
    </source>
</evidence>
<dbReference type="EnsemblPlants" id="AET3Gv20820200.5">
    <property type="protein sequence ID" value="AET3Gv20820200.5"/>
    <property type="gene ID" value="AET3Gv20820200"/>
</dbReference>
<protein>
    <submittedName>
        <fullName evidence="2">Uncharacterized protein</fullName>
    </submittedName>
</protein>